<dbReference type="InterPro" id="IPR003170">
    <property type="entry name" value="MurB"/>
</dbReference>
<evidence type="ECO:0000256" key="10">
    <source>
        <dbReference type="ARBA" id="ARBA00022827"/>
    </source>
</evidence>
<evidence type="ECO:0000256" key="7">
    <source>
        <dbReference type="ARBA" id="ARBA00022490"/>
    </source>
</evidence>
<dbReference type="GO" id="GO:0005829">
    <property type="term" value="C:cytosol"/>
    <property type="evidence" value="ECO:0007669"/>
    <property type="project" value="TreeGrafter"/>
</dbReference>
<evidence type="ECO:0000256" key="3">
    <source>
        <dbReference type="ARBA" id="ARBA00004496"/>
    </source>
</evidence>
<comment type="similarity">
    <text evidence="19">Belongs to the MurB family.</text>
</comment>
<dbReference type="SUPFAM" id="SSF56176">
    <property type="entry name" value="FAD-binding/transporter-associated domain-like"/>
    <property type="match status" value="1"/>
</dbReference>
<feature type="domain" description="FAD-binding PCMH-type" evidence="20">
    <location>
        <begin position="31"/>
        <end position="195"/>
    </location>
</feature>
<dbReference type="GO" id="GO:0008762">
    <property type="term" value="F:UDP-N-acetylmuramate dehydrogenase activity"/>
    <property type="evidence" value="ECO:0007669"/>
    <property type="project" value="UniProtKB-UniRule"/>
</dbReference>
<dbReference type="PROSITE" id="PS51387">
    <property type="entry name" value="FAD_PCMH"/>
    <property type="match status" value="1"/>
</dbReference>
<dbReference type="HAMAP" id="MF_00037">
    <property type="entry name" value="MurB"/>
    <property type="match status" value="1"/>
</dbReference>
<evidence type="ECO:0000256" key="18">
    <source>
        <dbReference type="ARBA" id="ARBA00048914"/>
    </source>
</evidence>
<dbReference type="InterPro" id="IPR006094">
    <property type="entry name" value="Oxid_FAD_bind_N"/>
</dbReference>
<evidence type="ECO:0000313" key="22">
    <source>
        <dbReference type="Proteomes" id="UP000587760"/>
    </source>
</evidence>
<keyword evidence="22" id="KW-1185">Reference proteome</keyword>
<keyword evidence="16 19" id="KW-0961">Cell wall biogenesis/degradation</keyword>
<evidence type="ECO:0000313" key="21">
    <source>
        <dbReference type="EMBL" id="MBB6478423.1"/>
    </source>
</evidence>
<dbReference type="Gene3D" id="3.90.78.10">
    <property type="entry name" value="UDP-N-acetylenolpyruvoylglucosamine reductase, C-terminal domain"/>
    <property type="match status" value="1"/>
</dbReference>
<protein>
    <recommendedName>
        <fullName evidence="6 19">UDP-N-acetylenolpyruvoylglucosamine reductase</fullName>
        <ecNumber evidence="5 19">1.3.1.98</ecNumber>
    </recommendedName>
    <alternativeName>
        <fullName evidence="17 19">UDP-N-acetylmuramate dehydrogenase</fullName>
    </alternativeName>
</protein>
<dbReference type="GO" id="GO:0071555">
    <property type="term" value="P:cell wall organization"/>
    <property type="evidence" value="ECO:0007669"/>
    <property type="project" value="UniProtKB-KW"/>
</dbReference>
<evidence type="ECO:0000256" key="6">
    <source>
        <dbReference type="ARBA" id="ARBA00015188"/>
    </source>
</evidence>
<evidence type="ECO:0000256" key="17">
    <source>
        <dbReference type="ARBA" id="ARBA00031026"/>
    </source>
</evidence>
<comment type="caution">
    <text evidence="21">The sequence shown here is derived from an EMBL/GenBank/DDBJ whole genome shotgun (WGS) entry which is preliminary data.</text>
</comment>
<dbReference type="GO" id="GO:0008360">
    <property type="term" value="P:regulation of cell shape"/>
    <property type="evidence" value="ECO:0007669"/>
    <property type="project" value="UniProtKB-KW"/>
</dbReference>
<dbReference type="GO" id="GO:0071949">
    <property type="term" value="F:FAD binding"/>
    <property type="evidence" value="ECO:0007669"/>
    <property type="project" value="InterPro"/>
</dbReference>
<keyword evidence="12 19" id="KW-0133">Cell shape</keyword>
<dbReference type="GO" id="GO:0051301">
    <property type="term" value="P:cell division"/>
    <property type="evidence" value="ECO:0007669"/>
    <property type="project" value="UniProtKB-KW"/>
</dbReference>
<evidence type="ECO:0000256" key="4">
    <source>
        <dbReference type="ARBA" id="ARBA00004752"/>
    </source>
</evidence>
<dbReference type="NCBIfam" id="TIGR00179">
    <property type="entry name" value="murB"/>
    <property type="match status" value="1"/>
</dbReference>
<name>A0A841R3P8_9SPIO</name>
<evidence type="ECO:0000256" key="13">
    <source>
        <dbReference type="ARBA" id="ARBA00022984"/>
    </source>
</evidence>
<dbReference type="Proteomes" id="UP000587760">
    <property type="component" value="Unassembled WGS sequence"/>
</dbReference>
<dbReference type="RefSeq" id="WP_343060061.1">
    <property type="nucleotide sequence ID" value="NZ_JACHGJ010000001.1"/>
</dbReference>
<organism evidence="21 22">
    <name type="scientific">Spirochaeta isovalerica</name>
    <dbReference type="NCBI Taxonomy" id="150"/>
    <lineage>
        <taxon>Bacteria</taxon>
        <taxon>Pseudomonadati</taxon>
        <taxon>Spirochaetota</taxon>
        <taxon>Spirochaetia</taxon>
        <taxon>Spirochaetales</taxon>
        <taxon>Spirochaetaceae</taxon>
        <taxon>Spirochaeta</taxon>
    </lineage>
</organism>
<dbReference type="SUPFAM" id="SSF56194">
    <property type="entry name" value="Uridine diphospho-N-Acetylenolpyruvylglucosamine reductase, MurB, C-terminal domain"/>
    <property type="match status" value="1"/>
</dbReference>
<dbReference type="InterPro" id="IPR011601">
    <property type="entry name" value="MurB_C"/>
</dbReference>
<keyword evidence="10 19" id="KW-0274">FAD</keyword>
<evidence type="ECO:0000256" key="5">
    <source>
        <dbReference type="ARBA" id="ARBA00012518"/>
    </source>
</evidence>
<dbReference type="Pfam" id="PF01565">
    <property type="entry name" value="FAD_binding_4"/>
    <property type="match status" value="1"/>
</dbReference>
<dbReference type="AlphaFoldDB" id="A0A841R3P8"/>
<keyword evidence="13 19" id="KW-0573">Peptidoglycan synthesis</keyword>
<dbReference type="UniPathway" id="UPA00219"/>
<comment type="cofactor">
    <cofactor evidence="1 19">
        <name>FAD</name>
        <dbReference type="ChEBI" id="CHEBI:57692"/>
    </cofactor>
</comment>
<comment type="caution">
    <text evidence="19">Lacks conserved residue(s) required for the propagation of feature annotation.</text>
</comment>
<dbReference type="Gene3D" id="3.30.43.10">
    <property type="entry name" value="Uridine Diphospho-n-acetylenolpyruvylglucosamine Reductase, domain 2"/>
    <property type="match status" value="1"/>
</dbReference>
<evidence type="ECO:0000256" key="14">
    <source>
        <dbReference type="ARBA" id="ARBA00023002"/>
    </source>
</evidence>
<keyword evidence="11 19" id="KW-0521">NADP</keyword>
<dbReference type="PANTHER" id="PTHR21071:SF4">
    <property type="entry name" value="UDP-N-ACETYLENOLPYRUVOYLGLUCOSAMINE REDUCTASE"/>
    <property type="match status" value="1"/>
</dbReference>
<evidence type="ECO:0000256" key="9">
    <source>
        <dbReference type="ARBA" id="ARBA00022630"/>
    </source>
</evidence>
<dbReference type="InterPro" id="IPR036635">
    <property type="entry name" value="MurB_C_sf"/>
</dbReference>
<proteinExistence type="inferred from homology"/>
<keyword evidence="8 19" id="KW-0132">Cell division</keyword>
<dbReference type="EC" id="1.3.1.98" evidence="5 19"/>
<comment type="catalytic activity">
    <reaction evidence="18 19">
        <text>UDP-N-acetyl-alpha-D-muramate + NADP(+) = UDP-N-acetyl-3-O-(1-carboxyvinyl)-alpha-D-glucosamine + NADPH + H(+)</text>
        <dbReference type="Rhea" id="RHEA:12248"/>
        <dbReference type="ChEBI" id="CHEBI:15378"/>
        <dbReference type="ChEBI" id="CHEBI:57783"/>
        <dbReference type="ChEBI" id="CHEBI:58349"/>
        <dbReference type="ChEBI" id="CHEBI:68483"/>
        <dbReference type="ChEBI" id="CHEBI:70757"/>
        <dbReference type="EC" id="1.3.1.98"/>
    </reaction>
</comment>
<keyword evidence="9 19" id="KW-0285">Flavoprotein</keyword>
<dbReference type="InterPro" id="IPR016166">
    <property type="entry name" value="FAD-bd_PCMH"/>
</dbReference>
<reference evidence="21 22" key="1">
    <citation type="submission" date="2020-08" db="EMBL/GenBank/DDBJ databases">
        <title>Genomic Encyclopedia of Type Strains, Phase IV (KMG-IV): sequencing the most valuable type-strain genomes for metagenomic binning, comparative biology and taxonomic classification.</title>
        <authorList>
            <person name="Goeker M."/>
        </authorList>
    </citation>
    <scope>NUCLEOTIDE SEQUENCE [LARGE SCALE GENOMIC DNA]</scope>
    <source>
        <strain evidence="21 22">DSM 2461</strain>
    </source>
</reference>
<dbReference type="NCBIfam" id="NF010480">
    <property type="entry name" value="PRK13905.1"/>
    <property type="match status" value="1"/>
</dbReference>
<evidence type="ECO:0000256" key="2">
    <source>
        <dbReference type="ARBA" id="ARBA00003921"/>
    </source>
</evidence>
<dbReference type="InterPro" id="IPR016169">
    <property type="entry name" value="FAD-bd_PCMH_sub2"/>
</dbReference>
<dbReference type="PANTHER" id="PTHR21071">
    <property type="entry name" value="UDP-N-ACETYLENOLPYRUVOYLGLUCOSAMINE REDUCTASE"/>
    <property type="match status" value="1"/>
</dbReference>
<evidence type="ECO:0000256" key="8">
    <source>
        <dbReference type="ARBA" id="ARBA00022618"/>
    </source>
</evidence>
<comment type="subcellular location">
    <subcellularLocation>
        <location evidence="3 19">Cytoplasm</location>
    </subcellularLocation>
</comment>
<keyword evidence="7 19" id="KW-0963">Cytoplasm</keyword>
<comment type="function">
    <text evidence="2 19">Cell wall formation.</text>
</comment>
<evidence type="ECO:0000256" key="12">
    <source>
        <dbReference type="ARBA" id="ARBA00022960"/>
    </source>
</evidence>
<dbReference type="InterPro" id="IPR016167">
    <property type="entry name" value="FAD-bd_PCMH_sub1"/>
</dbReference>
<evidence type="ECO:0000259" key="20">
    <source>
        <dbReference type="PROSITE" id="PS51387"/>
    </source>
</evidence>
<comment type="pathway">
    <text evidence="4 19">Cell wall biogenesis; peptidoglycan biosynthesis.</text>
</comment>
<dbReference type="Gene3D" id="3.30.465.10">
    <property type="match status" value="1"/>
</dbReference>
<evidence type="ECO:0000256" key="15">
    <source>
        <dbReference type="ARBA" id="ARBA00023306"/>
    </source>
</evidence>
<evidence type="ECO:0000256" key="11">
    <source>
        <dbReference type="ARBA" id="ARBA00022857"/>
    </source>
</evidence>
<keyword evidence="15 19" id="KW-0131">Cell cycle</keyword>
<feature type="active site" evidence="19">
    <location>
        <position position="296"/>
    </location>
</feature>
<dbReference type="GO" id="GO:0009252">
    <property type="term" value="P:peptidoglycan biosynthetic process"/>
    <property type="evidence" value="ECO:0007669"/>
    <property type="project" value="UniProtKB-UniRule"/>
</dbReference>
<sequence length="304" mass="33648">MIKLSEKIKKINIDGTITFSEEMKNFTTFKTGGRADVFVRASSVEDVIKIKQFAAENAVPLFILGGGANILVSDYGIRGITLYTGDLNKVAADGSDLIFESGIEVNALAEAALDFNLSGLEFIYGMPGTAGGALWMNARCYGSEVSYIFQWADVLNEKNTLERIRYRAEDWGYKISPFQNRKLLILRACFRLKRGIRDEIRSEMDKNYKDRNDKGHFKAPCAGSVFKNNRAFGKPSGQIIDEAGLRGLRIGSAVVSDFHANIIINEGGAKASEILELINLVKVKVKETSGFDLEPEVIPVGDWR</sequence>
<evidence type="ECO:0000256" key="1">
    <source>
        <dbReference type="ARBA" id="ARBA00001974"/>
    </source>
</evidence>
<dbReference type="InterPro" id="IPR036318">
    <property type="entry name" value="FAD-bd_PCMH-like_sf"/>
</dbReference>
<gene>
    <name evidence="19" type="primary">murB</name>
    <name evidence="21" type="ORF">HNR50_000056</name>
</gene>
<feature type="active site" description="Proton donor" evidence="19">
    <location>
        <position position="224"/>
    </location>
</feature>
<dbReference type="EMBL" id="JACHGJ010000001">
    <property type="protein sequence ID" value="MBB6478423.1"/>
    <property type="molecule type" value="Genomic_DNA"/>
</dbReference>
<accession>A0A841R3P8</accession>
<evidence type="ECO:0000256" key="16">
    <source>
        <dbReference type="ARBA" id="ARBA00023316"/>
    </source>
</evidence>
<keyword evidence="14 19" id="KW-0560">Oxidoreductase</keyword>
<dbReference type="Pfam" id="PF02873">
    <property type="entry name" value="MurB_C"/>
    <property type="match status" value="1"/>
</dbReference>
<evidence type="ECO:0000256" key="19">
    <source>
        <dbReference type="HAMAP-Rule" id="MF_00037"/>
    </source>
</evidence>